<organism evidence="1 2">
    <name type="scientific">Arthrobotrys musiformis</name>
    <dbReference type="NCBI Taxonomy" id="47236"/>
    <lineage>
        <taxon>Eukaryota</taxon>
        <taxon>Fungi</taxon>
        <taxon>Dikarya</taxon>
        <taxon>Ascomycota</taxon>
        <taxon>Pezizomycotina</taxon>
        <taxon>Orbiliomycetes</taxon>
        <taxon>Orbiliales</taxon>
        <taxon>Orbiliaceae</taxon>
        <taxon>Arthrobotrys</taxon>
    </lineage>
</organism>
<dbReference type="GO" id="GO:0003735">
    <property type="term" value="F:structural constituent of ribosome"/>
    <property type="evidence" value="ECO:0007669"/>
    <property type="project" value="TreeGrafter"/>
</dbReference>
<protein>
    <recommendedName>
        <fullName evidence="3">MRPL20</fullName>
    </recommendedName>
</protein>
<dbReference type="PANTHER" id="PTHR28266:SF1">
    <property type="entry name" value="LARGE RIBOSOMAL SUBUNIT PROTEIN ML58"/>
    <property type="match status" value="1"/>
</dbReference>
<gene>
    <name evidence="1" type="ORF">TWF481_005654</name>
</gene>
<dbReference type="InterPro" id="IPR024388">
    <property type="entry name" value="Ribosomal_mL58"/>
</dbReference>
<accession>A0AAV9WGE5</accession>
<dbReference type="Proteomes" id="UP001370758">
    <property type="component" value="Unassembled WGS sequence"/>
</dbReference>
<dbReference type="PANTHER" id="PTHR28266">
    <property type="entry name" value="54S RIBOSOMAL PROTEIN L20, MITOCHONDRIAL"/>
    <property type="match status" value="1"/>
</dbReference>
<dbReference type="GO" id="GO:0005762">
    <property type="term" value="C:mitochondrial large ribosomal subunit"/>
    <property type="evidence" value="ECO:0007669"/>
    <property type="project" value="TreeGrafter"/>
</dbReference>
<evidence type="ECO:0000313" key="1">
    <source>
        <dbReference type="EMBL" id="KAK6507204.1"/>
    </source>
</evidence>
<dbReference type="EMBL" id="JAVHJL010000003">
    <property type="protein sequence ID" value="KAK6507204.1"/>
    <property type="molecule type" value="Genomic_DNA"/>
</dbReference>
<reference evidence="1 2" key="1">
    <citation type="submission" date="2023-08" db="EMBL/GenBank/DDBJ databases">
        <authorList>
            <person name="Palmer J.M."/>
        </authorList>
    </citation>
    <scope>NUCLEOTIDE SEQUENCE [LARGE SCALE GENOMIC DNA]</scope>
    <source>
        <strain evidence="1 2">TWF481</strain>
    </source>
</reference>
<comment type="caution">
    <text evidence="1">The sequence shown here is derived from an EMBL/GenBank/DDBJ whole genome shotgun (WGS) entry which is preliminary data.</text>
</comment>
<name>A0AAV9WGE5_9PEZI</name>
<sequence length="229" mass="26076">MATPSIITMSSLTPLTQCTRRLLPRTQQRYKSTTRRMTKALRLHPHGSFIGTASTLPSRSNTSRDLKVEKTVLPTIIHNPPSAAPTPFITPRLFLPTADPRWEKPSEGAVLTAAPMVEEIDPRPEVEGEGGKLPPALSRPYRKTYHLDEAQIKEIQKLRGQDPDLYSRRKLAKMFGCSEFFVGMVAPTTEERKREMRGKVEEVKAGWGKIRSFAREERGRRRELWSRDL</sequence>
<proteinExistence type="predicted"/>
<keyword evidence="2" id="KW-1185">Reference proteome</keyword>
<evidence type="ECO:0000313" key="2">
    <source>
        <dbReference type="Proteomes" id="UP001370758"/>
    </source>
</evidence>
<dbReference type="AlphaFoldDB" id="A0AAV9WGE5"/>
<dbReference type="Pfam" id="PF12824">
    <property type="entry name" value="MRP-L20"/>
    <property type="match status" value="1"/>
</dbReference>
<evidence type="ECO:0008006" key="3">
    <source>
        <dbReference type="Google" id="ProtNLM"/>
    </source>
</evidence>